<reference evidence="2" key="1">
    <citation type="submission" date="2019-10" db="EMBL/GenBank/DDBJ databases">
        <title>Complete genome sequence of Corynebacterium urogenitalis DSM 108747, isolated from the genital tract of a cow.</title>
        <authorList>
            <person name="Ruckert C."/>
            <person name="Ballas P."/>
            <person name="Wagener K."/>
            <person name="Drillich M."/>
            <person name="Kaempfer P."/>
            <person name="Busse H.-J."/>
            <person name="Ehling-Schulz M."/>
        </authorList>
    </citation>
    <scope>NUCLEOTIDE SEQUENCE [LARGE SCALE GENOMIC DNA]</scope>
    <source>
        <strain evidence="2">LMM 1652</strain>
    </source>
</reference>
<evidence type="ECO:0000313" key="2">
    <source>
        <dbReference type="Proteomes" id="UP000326711"/>
    </source>
</evidence>
<gene>
    <name evidence="1" type="ORF">CUROG_06300</name>
</gene>
<evidence type="ECO:0000313" key="1">
    <source>
        <dbReference type="EMBL" id="QFQ02622.1"/>
    </source>
</evidence>
<proteinExistence type="predicted"/>
<protein>
    <submittedName>
        <fullName evidence="1">Uncharacterized protein</fullName>
    </submittedName>
</protein>
<keyword evidence="2" id="KW-1185">Reference proteome</keyword>
<dbReference type="KEGG" id="cuo:CUROG_06300"/>
<accession>A0A5J6Z8V6</accession>
<dbReference type="EMBL" id="CP045032">
    <property type="protein sequence ID" value="QFQ02622.1"/>
    <property type="molecule type" value="Genomic_DNA"/>
</dbReference>
<dbReference type="RefSeq" id="WP_151902964.1">
    <property type="nucleotide sequence ID" value="NZ_CP045032.1"/>
</dbReference>
<dbReference type="OrthoDB" id="4723871at2"/>
<dbReference type="Proteomes" id="UP000326711">
    <property type="component" value="Chromosome"/>
</dbReference>
<organism evidence="1 2">
    <name type="scientific">Corynebacterium urogenitale</name>
    <dbReference type="NCBI Taxonomy" id="2487892"/>
    <lineage>
        <taxon>Bacteria</taxon>
        <taxon>Bacillati</taxon>
        <taxon>Actinomycetota</taxon>
        <taxon>Actinomycetes</taxon>
        <taxon>Mycobacteriales</taxon>
        <taxon>Corynebacteriaceae</taxon>
        <taxon>Corynebacterium</taxon>
    </lineage>
</organism>
<dbReference type="AlphaFoldDB" id="A0A5J6Z8V6"/>
<name>A0A5J6Z8V6_9CORY</name>
<sequence>MSDSPQAILPSLFKDQPTHRNIIDQSCATHATGHSVHWIHTRQLEREKPISAHIARIDGRYISLEHAEGYETLWNHNKQWLRALADVVEEEKKEAKLQYWPRFHTLRLQHRDRSVTLNLSERAGFTCAGATTNKGSKTAPTRATKGYPCTLDNLTDAEFWDSQRALEERSERRAWSWEQAGPNALITPFRNP</sequence>